<dbReference type="Pfam" id="PF00293">
    <property type="entry name" value="NUDIX"/>
    <property type="match status" value="1"/>
</dbReference>
<dbReference type="InterPro" id="IPR015797">
    <property type="entry name" value="NUDIX_hydrolase-like_dom_sf"/>
</dbReference>
<dbReference type="SUPFAM" id="SSF55811">
    <property type="entry name" value="Nudix"/>
    <property type="match status" value="1"/>
</dbReference>
<sequence length="251" mass="28175">MWNVTSRMEVRVAVFQVRRRSSDDAQELCVLLWQQARAFTALHSPTNPHPVTEIVWSLPGGWLRDDEDITQSITRQLAEKVDVHTLSHLEQLKVFSHPERRRDGRVIAATFLGIVPTTACPQLPSDTAWIPVAQLPRTTADHAEIIAAAEHRLVSKLGYTNLGFALSPEEFTISELRAIYEAALHYRVDATNLQRTLQRRHVIEPTGETTTPGAEGGRPARLFRFVHNHCEITDASAILRPPSAKDTELPC</sequence>
<dbReference type="Gene3D" id="1.10.10.10">
    <property type="entry name" value="Winged helix-like DNA-binding domain superfamily/Winged helix DNA-binding domain"/>
    <property type="match status" value="1"/>
</dbReference>
<dbReference type="InterPro" id="IPR036388">
    <property type="entry name" value="WH-like_DNA-bd_sf"/>
</dbReference>
<protein>
    <submittedName>
        <fullName evidence="2">NUDIX hydrolase</fullName>
    </submittedName>
</protein>
<keyword evidence="2" id="KW-0378">Hydrolase</keyword>
<dbReference type="GO" id="GO:0016787">
    <property type="term" value="F:hydrolase activity"/>
    <property type="evidence" value="ECO:0007669"/>
    <property type="project" value="UniProtKB-KW"/>
</dbReference>
<accession>A0A2W5KJL5</accession>
<dbReference type="PANTHER" id="PTHR43736">
    <property type="entry name" value="ADP-RIBOSE PYROPHOSPHATASE"/>
    <property type="match status" value="1"/>
</dbReference>
<dbReference type="Pfam" id="PF21906">
    <property type="entry name" value="WHD_NrtR"/>
    <property type="match status" value="1"/>
</dbReference>
<reference evidence="2 3" key="1">
    <citation type="submission" date="2017-08" db="EMBL/GenBank/DDBJ databases">
        <title>Infants hospitalized years apart are colonized by the same room-sourced microbial strains.</title>
        <authorList>
            <person name="Brooks B."/>
            <person name="Olm M.R."/>
            <person name="Firek B.A."/>
            <person name="Baker R."/>
            <person name="Thomas B.C."/>
            <person name="Morowitz M.J."/>
            <person name="Banfield J.F."/>
        </authorList>
    </citation>
    <scope>NUCLEOTIDE SEQUENCE [LARGE SCALE GENOMIC DNA]</scope>
    <source>
        <strain evidence="2">S2_006_000_R1_57</strain>
    </source>
</reference>
<dbReference type="RefSeq" id="WP_290598435.1">
    <property type="nucleotide sequence ID" value="NZ_CAKZIO010000002.1"/>
</dbReference>
<name>A0A2W5KJL5_9ACTN</name>
<proteinExistence type="predicted"/>
<dbReference type="InterPro" id="IPR036390">
    <property type="entry name" value="WH_DNA-bd_sf"/>
</dbReference>
<dbReference type="Gene3D" id="3.90.79.10">
    <property type="entry name" value="Nucleoside Triphosphate Pyrophosphohydrolase"/>
    <property type="match status" value="1"/>
</dbReference>
<dbReference type="CDD" id="cd18873">
    <property type="entry name" value="NUDIX_NadM_like"/>
    <property type="match status" value="1"/>
</dbReference>
<dbReference type="SUPFAM" id="SSF46785">
    <property type="entry name" value="Winged helix' DNA-binding domain"/>
    <property type="match status" value="1"/>
</dbReference>
<dbReference type="AlphaFoldDB" id="A0A2W5KJL5"/>
<dbReference type="PANTHER" id="PTHR43736:SF4">
    <property type="entry name" value="SLR1690 PROTEIN"/>
    <property type="match status" value="1"/>
</dbReference>
<dbReference type="InterPro" id="IPR000086">
    <property type="entry name" value="NUDIX_hydrolase_dom"/>
</dbReference>
<dbReference type="Proteomes" id="UP000248606">
    <property type="component" value="Unassembled WGS sequence"/>
</dbReference>
<evidence type="ECO:0000313" key="2">
    <source>
        <dbReference type="EMBL" id="PZP89519.1"/>
    </source>
</evidence>
<evidence type="ECO:0000313" key="3">
    <source>
        <dbReference type="Proteomes" id="UP000248606"/>
    </source>
</evidence>
<feature type="domain" description="Nudix hydrolase" evidence="1">
    <location>
        <begin position="8"/>
        <end position="154"/>
    </location>
</feature>
<dbReference type="PROSITE" id="PS51462">
    <property type="entry name" value="NUDIX"/>
    <property type="match status" value="1"/>
</dbReference>
<dbReference type="InterPro" id="IPR054105">
    <property type="entry name" value="WHD_NrtR"/>
</dbReference>
<dbReference type="EMBL" id="QFOZ01000002">
    <property type="protein sequence ID" value="PZP89519.1"/>
    <property type="molecule type" value="Genomic_DNA"/>
</dbReference>
<comment type="caution">
    <text evidence="2">The sequence shown here is derived from an EMBL/GenBank/DDBJ whole genome shotgun (WGS) entry which is preliminary data.</text>
</comment>
<gene>
    <name evidence="2" type="ORF">DI579_03180</name>
</gene>
<organism evidence="2 3">
    <name type="scientific">Lawsonella clevelandensis</name>
    <dbReference type="NCBI Taxonomy" id="1528099"/>
    <lineage>
        <taxon>Bacteria</taxon>
        <taxon>Bacillati</taxon>
        <taxon>Actinomycetota</taxon>
        <taxon>Actinomycetes</taxon>
        <taxon>Mycobacteriales</taxon>
        <taxon>Lawsonellaceae</taxon>
        <taxon>Lawsonella</taxon>
    </lineage>
</organism>
<evidence type="ECO:0000259" key="1">
    <source>
        <dbReference type="PROSITE" id="PS51462"/>
    </source>
</evidence>